<accession>A0ABY8IQ01</accession>
<dbReference type="SUPFAM" id="SSF46785">
    <property type="entry name" value="Winged helix' DNA-binding domain"/>
    <property type="match status" value="1"/>
</dbReference>
<comment type="similarity">
    <text evidence="1">Belongs to the LysR transcriptional regulatory family.</text>
</comment>
<dbReference type="InterPro" id="IPR000847">
    <property type="entry name" value="LysR_HTH_N"/>
</dbReference>
<dbReference type="InterPro" id="IPR036390">
    <property type="entry name" value="WH_DNA-bd_sf"/>
</dbReference>
<dbReference type="PROSITE" id="PS50931">
    <property type="entry name" value="HTH_LYSR"/>
    <property type="match status" value="1"/>
</dbReference>
<dbReference type="Pfam" id="PF00126">
    <property type="entry name" value="HTH_1"/>
    <property type="match status" value="1"/>
</dbReference>
<evidence type="ECO:0000256" key="3">
    <source>
        <dbReference type="ARBA" id="ARBA00023125"/>
    </source>
</evidence>
<dbReference type="InterPro" id="IPR005119">
    <property type="entry name" value="LysR_subst-bd"/>
</dbReference>
<sequence length="304" mass="32992">MAEPVDSLASLRAFVAAADTRSFKLAAQELGLSSSAIGKAIARLEGQLATTLFHRTTRTISLTESGAIFLVRARRMLEELHAGEAELAEAAGSPRGKLRVSLPLTGSLFTRALAAFVAEYPQVELDLDYSDRIVDVVEEGFDVVIRTGHTGDSRLLHKTLGSFTWLLVAAPSYLEKHGEPRAPGELFDHVCLRQKFSSGRIAPWPLKSAPGQQVPVSLSASVIDPLLDLAQRGGGIGCFPEFLVREGLANGRLRCILENEVDRNGVLTMLWPASRFRVPKVRAFVDLVSNEVRAEVAGAKRLLL</sequence>
<keyword evidence="2" id="KW-0805">Transcription regulation</keyword>
<dbReference type="InterPro" id="IPR036388">
    <property type="entry name" value="WH-like_DNA-bd_sf"/>
</dbReference>
<proteinExistence type="inferred from homology"/>
<evidence type="ECO:0000256" key="1">
    <source>
        <dbReference type="ARBA" id="ARBA00009437"/>
    </source>
</evidence>
<organism evidence="6 7">
    <name type="scientific">Rhizobium rhododendri</name>
    <dbReference type="NCBI Taxonomy" id="2506430"/>
    <lineage>
        <taxon>Bacteria</taxon>
        <taxon>Pseudomonadati</taxon>
        <taxon>Pseudomonadota</taxon>
        <taxon>Alphaproteobacteria</taxon>
        <taxon>Hyphomicrobiales</taxon>
        <taxon>Rhizobiaceae</taxon>
        <taxon>Rhizobium/Agrobacterium group</taxon>
        <taxon>Rhizobium</taxon>
    </lineage>
</organism>
<dbReference type="SUPFAM" id="SSF53850">
    <property type="entry name" value="Periplasmic binding protein-like II"/>
    <property type="match status" value="1"/>
</dbReference>
<dbReference type="Gene3D" id="1.10.10.10">
    <property type="entry name" value="Winged helix-like DNA-binding domain superfamily/Winged helix DNA-binding domain"/>
    <property type="match status" value="1"/>
</dbReference>
<evidence type="ECO:0000256" key="2">
    <source>
        <dbReference type="ARBA" id="ARBA00023015"/>
    </source>
</evidence>
<reference evidence="6 7" key="1">
    <citation type="journal article" date="2019" name="Phytopathology">
        <title>A Novel Group of Rhizobium tumorigenes-Like Agrobacteria Associated with Crown Gall Disease of Rhododendron and Blueberry.</title>
        <authorList>
            <person name="Kuzmanovic N."/>
            <person name="Behrens P."/>
            <person name="Idczak E."/>
            <person name="Wagner S."/>
            <person name="Gotz M."/>
            <person name="Sproer C."/>
            <person name="Bunk B."/>
            <person name="Overmann J."/>
            <person name="Smalla K."/>
        </authorList>
    </citation>
    <scope>NUCLEOTIDE SEQUENCE [LARGE SCALE GENOMIC DNA]</scope>
    <source>
        <strain evidence="7">rho-6.2</strain>
    </source>
</reference>
<evidence type="ECO:0000256" key="4">
    <source>
        <dbReference type="ARBA" id="ARBA00023163"/>
    </source>
</evidence>
<dbReference type="CDD" id="cd08476">
    <property type="entry name" value="PBP2_CrgA_like_7"/>
    <property type="match status" value="1"/>
</dbReference>
<evidence type="ECO:0000313" key="6">
    <source>
        <dbReference type="EMBL" id="WFS25030.1"/>
    </source>
</evidence>
<geneLocation type="plasmid" evidence="6 7">
    <name>unnamed1</name>
</geneLocation>
<keyword evidence="3" id="KW-0238">DNA-binding</keyword>
<dbReference type="Gene3D" id="3.40.190.290">
    <property type="match status" value="1"/>
</dbReference>
<dbReference type="PANTHER" id="PTHR30537:SF72">
    <property type="entry name" value="LYSR FAMILY TRANSCRIPTIONAL REGULATOR"/>
    <property type="match status" value="1"/>
</dbReference>
<dbReference type="Pfam" id="PF03466">
    <property type="entry name" value="LysR_substrate"/>
    <property type="match status" value="1"/>
</dbReference>
<gene>
    <name evidence="6" type="ORF">PR018_22345</name>
</gene>
<evidence type="ECO:0000259" key="5">
    <source>
        <dbReference type="PROSITE" id="PS50931"/>
    </source>
</evidence>
<keyword evidence="4" id="KW-0804">Transcription</keyword>
<dbReference type="PANTHER" id="PTHR30537">
    <property type="entry name" value="HTH-TYPE TRANSCRIPTIONAL REGULATOR"/>
    <property type="match status" value="1"/>
</dbReference>
<evidence type="ECO:0000313" key="7">
    <source>
        <dbReference type="Proteomes" id="UP000318939"/>
    </source>
</evidence>
<dbReference type="EMBL" id="CP117268">
    <property type="protein sequence ID" value="WFS25030.1"/>
    <property type="molecule type" value="Genomic_DNA"/>
</dbReference>
<protein>
    <submittedName>
        <fullName evidence="6">LysR family transcriptional regulator</fullName>
    </submittedName>
</protein>
<keyword evidence="6" id="KW-0614">Plasmid</keyword>
<feature type="domain" description="HTH lysR-type" evidence="5">
    <location>
        <begin position="6"/>
        <end position="63"/>
    </location>
</feature>
<dbReference type="Proteomes" id="UP000318939">
    <property type="component" value="Plasmid unnamed1"/>
</dbReference>
<name>A0ABY8IQ01_9HYPH</name>
<reference evidence="6 7" key="2">
    <citation type="journal article" date="2023" name="MicrobiologyOpen">
        <title>Genomics of the tumorigenes clade of the family Rhizobiaceae and description of Rhizobium rhododendri sp. nov.</title>
        <authorList>
            <person name="Kuzmanovic N."/>
            <person name="diCenzo G.C."/>
            <person name="Bunk B."/>
            <person name="Sproeer C."/>
            <person name="Fruehling A."/>
            <person name="Neumann-Schaal M."/>
            <person name="Overmann J."/>
            <person name="Smalla K."/>
        </authorList>
    </citation>
    <scope>NUCLEOTIDE SEQUENCE [LARGE SCALE GENOMIC DNA]</scope>
    <source>
        <strain evidence="7">rho-6.2</strain>
        <plasmid evidence="6 7">unnamed1</plasmid>
    </source>
</reference>
<dbReference type="RefSeq" id="WP_142831962.1">
    <property type="nucleotide sequence ID" value="NZ_CP117268.1"/>
</dbReference>
<keyword evidence="7" id="KW-1185">Reference proteome</keyword>
<dbReference type="InterPro" id="IPR058163">
    <property type="entry name" value="LysR-type_TF_proteobact-type"/>
</dbReference>